<dbReference type="Proteomes" id="UP000182367">
    <property type="component" value="Unassembled WGS sequence"/>
</dbReference>
<keyword evidence="2" id="KW-1185">Reference proteome</keyword>
<accession>A0A1G8MN00</accession>
<gene>
    <name evidence="1" type="ORF">SAMN05192550_0557</name>
</gene>
<evidence type="ECO:0008006" key="3">
    <source>
        <dbReference type="Google" id="ProtNLM"/>
    </source>
</evidence>
<evidence type="ECO:0000313" key="1">
    <source>
        <dbReference type="EMBL" id="SDI69257.1"/>
    </source>
</evidence>
<dbReference type="EMBL" id="FNEO01000001">
    <property type="protein sequence ID" value="SDI69257.1"/>
    <property type="molecule type" value="Genomic_DNA"/>
</dbReference>
<comment type="caution">
    <text evidence="1">The sequence shown here is derived from an EMBL/GenBank/DDBJ whole genome shotgun (WGS) entry which is preliminary data.</text>
</comment>
<proteinExistence type="predicted"/>
<sequence>MEKEKKQWIAPVATEIEINGGPNPTISGEDSVYHVS</sequence>
<name>A0A1G8MN00_9FLAO</name>
<evidence type="ECO:0000313" key="2">
    <source>
        <dbReference type="Proteomes" id="UP000182367"/>
    </source>
</evidence>
<protein>
    <recommendedName>
        <fullName evidence="3">Paeninodin family lasso peptide</fullName>
    </recommendedName>
</protein>
<organism evidence="1 2">
    <name type="scientific">Flavobacterium glycines</name>
    <dbReference type="NCBI Taxonomy" id="551990"/>
    <lineage>
        <taxon>Bacteria</taxon>
        <taxon>Pseudomonadati</taxon>
        <taxon>Bacteroidota</taxon>
        <taxon>Flavobacteriia</taxon>
        <taxon>Flavobacteriales</taxon>
        <taxon>Flavobacteriaceae</taxon>
        <taxon>Flavobacterium</taxon>
    </lineage>
</organism>
<reference evidence="1 2" key="1">
    <citation type="submission" date="2016-10" db="EMBL/GenBank/DDBJ databases">
        <authorList>
            <person name="Varghese N."/>
            <person name="Submissions S."/>
        </authorList>
    </citation>
    <scope>NUCLEOTIDE SEQUENCE [LARGE SCALE GENOMIC DNA]</scope>
    <source>
        <strain evidence="1 2">Gm-149</strain>
    </source>
</reference>